<keyword evidence="4" id="KW-0012">Acyltransferase</keyword>
<dbReference type="SUPFAM" id="SSF55729">
    <property type="entry name" value="Acyl-CoA N-acyltransferases (Nat)"/>
    <property type="match status" value="1"/>
</dbReference>
<dbReference type="PROSITE" id="PS51186">
    <property type="entry name" value="GNAT"/>
    <property type="match status" value="1"/>
</dbReference>
<dbReference type="CDD" id="cd04301">
    <property type="entry name" value="NAT_SF"/>
    <property type="match status" value="1"/>
</dbReference>
<keyword evidence="8" id="KW-1185">Reference proteome</keyword>
<accession>A0A510HE84</accession>
<dbReference type="InterPro" id="IPR050680">
    <property type="entry name" value="YpeA/RimI_acetyltransf"/>
</dbReference>
<evidence type="ECO:0000256" key="2">
    <source>
        <dbReference type="ARBA" id="ARBA00022490"/>
    </source>
</evidence>
<name>A0A510HE84_9ACTN</name>
<dbReference type="GO" id="GO:0005737">
    <property type="term" value="C:cytoplasm"/>
    <property type="evidence" value="ECO:0007669"/>
    <property type="project" value="UniProtKB-SubCell"/>
</dbReference>
<dbReference type="GO" id="GO:0008999">
    <property type="term" value="F:protein-N-terminal-alanine acetyltransferase activity"/>
    <property type="evidence" value="ECO:0007669"/>
    <property type="project" value="UniProtKB-EC"/>
</dbReference>
<comment type="subcellular location">
    <subcellularLocation>
        <location evidence="5">Cytoplasm</location>
    </subcellularLocation>
</comment>
<evidence type="ECO:0000259" key="6">
    <source>
        <dbReference type="PROSITE" id="PS51186"/>
    </source>
</evidence>
<comment type="function">
    <text evidence="5">Acetylates the N-terminal alanine of ribosomal protein bS18.</text>
</comment>
<dbReference type="InterPro" id="IPR006464">
    <property type="entry name" value="AcTrfase_RimI/Ard1"/>
</dbReference>
<dbReference type="NCBIfam" id="TIGR01575">
    <property type="entry name" value="rimI"/>
    <property type="match status" value="1"/>
</dbReference>
<dbReference type="Gene3D" id="3.40.630.30">
    <property type="match status" value="1"/>
</dbReference>
<dbReference type="Pfam" id="PF00583">
    <property type="entry name" value="Acetyltransf_1"/>
    <property type="match status" value="1"/>
</dbReference>
<reference evidence="7" key="1">
    <citation type="journal article" date="2019" name="Microbiol. Resour. Announc.">
        <title>Complete Genome Sequence of Rubrobacter xylanophilus Strain AA3-22, Isolated from Arima Onsen in Japan.</title>
        <authorList>
            <person name="Tomariguchi N."/>
            <person name="Miyazaki K."/>
        </authorList>
    </citation>
    <scope>NUCLEOTIDE SEQUENCE [LARGE SCALE GENOMIC DNA]</scope>
    <source>
        <strain evidence="7">AA3-22</strain>
    </source>
</reference>
<sequence>MRIRRMRPEDLPAVMEIEALSLPTPWSEDVWRQELASPFGLYLVLEEGGRVRGQIGARRAADELHVTTLAVHPESRRRGYGRALLEAAVTEEHGIRRVLLEVRPSNAPARAFYAALGFRETGHRPRYYGDEDALLMTLDLPGDAAAPPAGA</sequence>
<dbReference type="AlphaFoldDB" id="A0A510HE84"/>
<evidence type="ECO:0000313" key="7">
    <source>
        <dbReference type="EMBL" id="BBL78234.1"/>
    </source>
</evidence>
<dbReference type="InterPro" id="IPR016181">
    <property type="entry name" value="Acyl_CoA_acyltransferase"/>
</dbReference>
<keyword evidence="2 5" id="KW-0963">Cytoplasm</keyword>
<protein>
    <recommendedName>
        <fullName evidence="5">[Ribosomal protein bS18]-alanine N-acetyltransferase</fullName>
        <ecNumber evidence="5">2.3.1.266</ecNumber>
    </recommendedName>
</protein>
<evidence type="ECO:0000256" key="3">
    <source>
        <dbReference type="ARBA" id="ARBA00022679"/>
    </source>
</evidence>
<proteinExistence type="inferred from homology"/>
<evidence type="ECO:0000256" key="1">
    <source>
        <dbReference type="ARBA" id="ARBA00005395"/>
    </source>
</evidence>
<dbReference type="Proteomes" id="UP000318065">
    <property type="component" value="Chromosome"/>
</dbReference>
<keyword evidence="3 7" id="KW-0808">Transferase</keyword>
<organism evidence="7 8">
    <name type="scientific">Rubrobacter xylanophilus</name>
    <dbReference type="NCBI Taxonomy" id="49319"/>
    <lineage>
        <taxon>Bacteria</taxon>
        <taxon>Bacillati</taxon>
        <taxon>Actinomycetota</taxon>
        <taxon>Rubrobacteria</taxon>
        <taxon>Rubrobacterales</taxon>
        <taxon>Rubrobacteraceae</taxon>
        <taxon>Rubrobacter</taxon>
    </lineage>
</organism>
<evidence type="ECO:0000313" key="8">
    <source>
        <dbReference type="Proteomes" id="UP000318065"/>
    </source>
</evidence>
<evidence type="ECO:0000256" key="4">
    <source>
        <dbReference type="ARBA" id="ARBA00023315"/>
    </source>
</evidence>
<dbReference type="PANTHER" id="PTHR43420">
    <property type="entry name" value="ACETYLTRANSFERASE"/>
    <property type="match status" value="1"/>
</dbReference>
<feature type="domain" description="N-acetyltransferase" evidence="6">
    <location>
        <begin position="1"/>
        <end position="141"/>
    </location>
</feature>
<gene>
    <name evidence="7" type="primary">rimI</name>
    <name evidence="7" type="ORF">RxyAA322_00880</name>
</gene>
<dbReference type="PANTHER" id="PTHR43420:SF44">
    <property type="entry name" value="ACETYLTRANSFERASE YPEA"/>
    <property type="match status" value="1"/>
</dbReference>
<dbReference type="EC" id="2.3.1.266" evidence="5"/>
<dbReference type="InterPro" id="IPR000182">
    <property type="entry name" value="GNAT_dom"/>
</dbReference>
<dbReference type="EMBL" id="AP019791">
    <property type="protein sequence ID" value="BBL78234.1"/>
    <property type="molecule type" value="Genomic_DNA"/>
</dbReference>
<comment type="catalytic activity">
    <reaction evidence="5">
        <text>N-terminal L-alanyl-[ribosomal protein bS18] + acetyl-CoA = N-terminal N(alpha)-acetyl-L-alanyl-[ribosomal protein bS18] + CoA + H(+)</text>
        <dbReference type="Rhea" id="RHEA:43756"/>
        <dbReference type="Rhea" id="RHEA-COMP:10676"/>
        <dbReference type="Rhea" id="RHEA-COMP:10677"/>
        <dbReference type="ChEBI" id="CHEBI:15378"/>
        <dbReference type="ChEBI" id="CHEBI:57287"/>
        <dbReference type="ChEBI" id="CHEBI:57288"/>
        <dbReference type="ChEBI" id="CHEBI:64718"/>
        <dbReference type="ChEBI" id="CHEBI:83683"/>
        <dbReference type="EC" id="2.3.1.266"/>
    </reaction>
</comment>
<evidence type="ECO:0000256" key="5">
    <source>
        <dbReference type="RuleBase" id="RU363094"/>
    </source>
</evidence>
<comment type="similarity">
    <text evidence="1 5">Belongs to the acetyltransferase family. RimI subfamily.</text>
</comment>